<feature type="compositionally biased region" description="Basic and acidic residues" evidence="1">
    <location>
        <begin position="259"/>
        <end position="273"/>
    </location>
</feature>
<evidence type="ECO:0000313" key="3">
    <source>
        <dbReference type="EMBL" id="WMV50223.1"/>
    </source>
</evidence>
<keyword evidence="4" id="KW-1185">Reference proteome</keyword>
<protein>
    <recommendedName>
        <fullName evidence="2">Retrotransposon gag domain-containing protein</fullName>
    </recommendedName>
</protein>
<accession>A0AAF0ZUH3</accession>
<evidence type="ECO:0000259" key="2">
    <source>
        <dbReference type="Pfam" id="PF03732"/>
    </source>
</evidence>
<dbReference type="AlphaFoldDB" id="A0AAF0ZUH3"/>
<feature type="domain" description="Retrotransposon gag" evidence="2">
    <location>
        <begin position="171"/>
        <end position="233"/>
    </location>
</feature>
<feature type="region of interest" description="Disordered" evidence="1">
    <location>
        <begin position="259"/>
        <end position="291"/>
    </location>
</feature>
<dbReference type="InterPro" id="IPR005162">
    <property type="entry name" value="Retrotrans_gag_dom"/>
</dbReference>
<dbReference type="Pfam" id="PF03732">
    <property type="entry name" value="Retrotrans_gag"/>
    <property type="match status" value="1"/>
</dbReference>
<dbReference type="EMBL" id="CP133621">
    <property type="protein sequence ID" value="WMV50223.1"/>
    <property type="molecule type" value="Genomic_DNA"/>
</dbReference>
<organism evidence="3 4">
    <name type="scientific">Solanum verrucosum</name>
    <dbReference type="NCBI Taxonomy" id="315347"/>
    <lineage>
        <taxon>Eukaryota</taxon>
        <taxon>Viridiplantae</taxon>
        <taxon>Streptophyta</taxon>
        <taxon>Embryophyta</taxon>
        <taxon>Tracheophyta</taxon>
        <taxon>Spermatophyta</taxon>
        <taxon>Magnoliopsida</taxon>
        <taxon>eudicotyledons</taxon>
        <taxon>Gunneridae</taxon>
        <taxon>Pentapetalae</taxon>
        <taxon>asterids</taxon>
        <taxon>lamiids</taxon>
        <taxon>Solanales</taxon>
        <taxon>Solanaceae</taxon>
        <taxon>Solanoideae</taxon>
        <taxon>Solaneae</taxon>
        <taxon>Solanum</taxon>
    </lineage>
</organism>
<reference evidence="3" key="1">
    <citation type="submission" date="2023-08" db="EMBL/GenBank/DDBJ databases">
        <title>A de novo genome assembly of Solanum verrucosum Schlechtendal, a Mexican diploid species geographically isolated from the other diploid A-genome species in potato relatives.</title>
        <authorList>
            <person name="Hosaka K."/>
        </authorList>
    </citation>
    <scope>NUCLEOTIDE SEQUENCE</scope>
    <source>
        <tissue evidence="3">Young leaves</tissue>
    </source>
</reference>
<evidence type="ECO:0000256" key="1">
    <source>
        <dbReference type="SAM" id="MobiDB-lite"/>
    </source>
</evidence>
<gene>
    <name evidence="3" type="ORF">MTR67_043608</name>
</gene>
<dbReference type="Proteomes" id="UP001234989">
    <property type="component" value="Chromosome 10"/>
</dbReference>
<name>A0AAF0ZUH3_SOLVR</name>
<evidence type="ECO:0000313" key="4">
    <source>
        <dbReference type="Proteomes" id="UP001234989"/>
    </source>
</evidence>
<sequence length="291" mass="33347">MSFSKLQVPSTVANHGSWYEPRTIGGSVERATQKLSSPRTSIGSTHHRWVHDSSRLNSLTKPRLRRTDHRSTHVKAPQLPVDPLAEHVYNVEFRAVFKVLAQVVTAKANREVVVPPSSNVNSATSRVRDFRRMNPQEFHGLKVKEDSQEFIDEVYKILIIMGVTPFKKAELAAYQLKGVAQVWYNQWNKGKPEDAGPLDWEKFKASFHDRFFPLEMREAKVLEFINLRQGGMSECQTAMLIHDIDISCLMEHAQQIEEDKLKERSKEAKKSKTGDGNISNTRYDGQDLQRF</sequence>
<proteinExistence type="predicted"/>
<feature type="compositionally biased region" description="Polar residues" evidence="1">
    <location>
        <begin position="274"/>
        <end position="283"/>
    </location>
</feature>